<keyword evidence="7" id="KW-1015">Disulfide bond</keyword>
<dbReference type="GO" id="GO:0034599">
    <property type="term" value="P:cellular response to oxidative stress"/>
    <property type="evidence" value="ECO:0007669"/>
    <property type="project" value="TreeGrafter"/>
</dbReference>
<dbReference type="GO" id="GO:0005737">
    <property type="term" value="C:cytoplasm"/>
    <property type="evidence" value="ECO:0007669"/>
    <property type="project" value="TreeGrafter"/>
</dbReference>
<evidence type="ECO:0000256" key="9">
    <source>
        <dbReference type="ARBA" id="ARBA00032824"/>
    </source>
</evidence>
<organism evidence="15 16">
    <name type="scientific">Bdellovibrio bacteriovorus</name>
    <dbReference type="NCBI Taxonomy" id="959"/>
    <lineage>
        <taxon>Bacteria</taxon>
        <taxon>Pseudomonadati</taxon>
        <taxon>Bdellovibrionota</taxon>
        <taxon>Bdellovibrionia</taxon>
        <taxon>Bdellovibrionales</taxon>
        <taxon>Pseudobdellovibrionaceae</taxon>
        <taxon>Bdellovibrio</taxon>
    </lineage>
</organism>
<evidence type="ECO:0000313" key="15">
    <source>
        <dbReference type="EMBL" id="ASD63879.1"/>
    </source>
</evidence>
<dbReference type="CDD" id="cd03017">
    <property type="entry name" value="PRX_BCP"/>
    <property type="match status" value="1"/>
</dbReference>
<dbReference type="OrthoDB" id="5293149at2"/>
<keyword evidence="4" id="KW-0575">Peroxidase</keyword>
<dbReference type="InterPro" id="IPR024706">
    <property type="entry name" value="Peroxiredoxin_AhpC-typ"/>
</dbReference>
<evidence type="ECO:0000256" key="11">
    <source>
        <dbReference type="ARBA" id="ARBA00042639"/>
    </source>
</evidence>
<evidence type="ECO:0000256" key="13">
    <source>
        <dbReference type="PIRSR" id="PIRSR000239-1"/>
    </source>
</evidence>
<evidence type="ECO:0000256" key="4">
    <source>
        <dbReference type="ARBA" id="ARBA00022559"/>
    </source>
</evidence>
<reference evidence="15 16" key="1">
    <citation type="submission" date="2017-04" db="EMBL/GenBank/DDBJ databases">
        <title>Whole genome sequence of Bdellovibrio bacteriovorus strain SSB218315.</title>
        <authorList>
            <person name="Oyedara O."/>
            <person name="Rodriguez-Perez M.A."/>
        </authorList>
    </citation>
    <scope>NUCLEOTIDE SEQUENCE [LARGE SCALE GENOMIC DNA]</scope>
    <source>
        <strain evidence="15 16">SSB218315</strain>
    </source>
</reference>
<dbReference type="EC" id="1.11.1.24" evidence="3"/>
<feature type="active site" description="Cysteine sulfenic acid (-SOH) intermediate; for peroxidase activity" evidence="13">
    <location>
        <position position="47"/>
    </location>
</feature>
<dbReference type="GO" id="GO:0008379">
    <property type="term" value="F:thioredoxin peroxidase activity"/>
    <property type="evidence" value="ECO:0007669"/>
    <property type="project" value="TreeGrafter"/>
</dbReference>
<dbReference type="PANTHER" id="PTHR42801:SF4">
    <property type="entry name" value="AHPC_TSA FAMILY PROTEIN"/>
    <property type="match status" value="1"/>
</dbReference>
<dbReference type="FunFam" id="3.40.30.10:FF:000007">
    <property type="entry name" value="Thioredoxin-dependent thiol peroxidase"/>
    <property type="match status" value="1"/>
</dbReference>
<evidence type="ECO:0000256" key="3">
    <source>
        <dbReference type="ARBA" id="ARBA00013017"/>
    </source>
</evidence>
<dbReference type="InterPro" id="IPR013766">
    <property type="entry name" value="Thioredoxin_domain"/>
</dbReference>
<evidence type="ECO:0000256" key="6">
    <source>
        <dbReference type="ARBA" id="ARBA00023002"/>
    </source>
</evidence>
<keyword evidence="6" id="KW-0560">Oxidoreductase</keyword>
<dbReference type="RefSeq" id="WP_088565386.1">
    <property type="nucleotide sequence ID" value="NZ_CP020946.1"/>
</dbReference>
<evidence type="ECO:0000259" key="14">
    <source>
        <dbReference type="PROSITE" id="PS51352"/>
    </source>
</evidence>
<comment type="function">
    <text evidence="1">Thiol-specific peroxidase that catalyzes the reduction of hydrogen peroxide and organic hydroperoxides to water and alcohols, respectively. Plays a role in cell protection against oxidative stress by detoxifying peroxides and as sensor of hydrogen peroxide-mediated signaling events.</text>
</comment>
<evidence type="ECO:0000313" key="16">
    <source>
        <dbReference type="Proteomes" id="UP000197003"/>
    </source>
</evidence>
<sequence>MAAKIELGKKVPNFKIPSSSGETLSLSSLKGKKVVLYFYPKDSTPGCTTEGIEFNDLLAQFKKQNAVVFGVSRDSLKSHDKFICKYDFKFELLSDEDEELCQLFDVIKEKNMYGKKVMGIERSTFVIDEDQKLVGEFRKIKAHGHAAEMLKFIKDL</sequence>
<comment type="catalytic activity">
    <reaction evidence="12">
        <text>a hydroperoxide + [thioredoxin]-dithiol = an alcohol + [thioredoxin]-disulfide + H2O</text>
        <dbReference type="Rhea" id="RHEA:62620"/>
        <dbReference type="Rhea" id="RHEA-COMP:10698"/>
        <dbReference type="Rhea" id="RHEA-COMP:10700"/>
        <dbReference type="ChEBI" id="CHEBI:15377"/>
        <dbReference type="ChEBI" id="CHEBI:29950"/>
        <dbReference type="ChEBI" id="CHEBI:30879"/>
        <dbReference type="ChEBI" id="CHEBI:35924"/>
        <dbReference type="ChEBI" id="CHEBI:50058"/>
        <dbReference type="EC" id="1.11.1.24"/>
    </reaction>
</comment>
<keyword evidence="5" id="KW-0049">Antioxidant</keyword>
<evidence type="ECO:0000256" key="2">
    <source>
        <dbReference type="ARBA" id="ARBA00011245"/>
    </source>
</evidence>
<feature type="domain" description="Thioredoxin" evidence="14">
    <location>
        <begin position="5"/>
        <end position="156"/>
    </location>
</feature>
<dbReference type="SUPFAM" id="SSF52833">
    <property type="entry name" value="Thioredoxin-like"/>
    <property type="match status" value="1"/>
</dbReference>
<protein>
    <recommendedName>
        <fullName evidence="3">thioredoxin-dependent peroxiredoxin</fullName>
        <ecNumber evidence="3">1.11.1.24</ecNumber>
    </recommendedName>
    <alternativeName>
        <fullName evidence="9">Thioredoxin peroxidase</fullName>
    </alternativeName>
    <alternativeName>
        <fullName evidence="11">Thioredoxin-dependent peroxiredoxin Bcp</fullName>
    </alternativeName>
</protein>
<gene>
    <name evidence="15" type="ORF">B9G79_10015</name>
</gene>
<evidence type="ECO:0000256" key="7">
    <source>
        <dbReference type="ARBA" id="ARBA00023157"/>
    </source>
</evidence>
<dbReference type="GO" id="GO:0045454">
    <property type="term" value="P:cell redox homeostasis"/>
    <property type="evidence" value="ECO:0007669"/>
    <property type="project" value="TreeGrafter"/>
</dbReference>
<dbReference type="InterPro" id="IPR000866">
    <property type="entry name" value="AhpC/TSA"/>
</dbReference>
<accession>A0A1Z3N8U6</accession>
<dbReference type="Gene3D" id="3.40.30.10">
    <property type="entry name" value="Glutaredoxin"/>
    <property type="match status" value="1"/>
</dbReference>
<dbReference type="Proteomes" id="UP000197003">
    <property type="component" value="Chromosome"/>
</dbReference>
<evidence type="ECO:0000256" key="10">
    <source>
        <dbReference type="ARBA" id="ARBA00038489"/>
    </source>
</evidence>
<evidence type="ECO:0000256" key="5">
    <source>
        <dbReference type="ARBA" id="ARBA00022862"/>
    </source>
</evidence>
<dbReference type="AlphaFoldDB" id="A0A1Z3N8U6"/>
<dbReference type="InterPro" id="IPR036249">
    <property type="entry name" value="Thioredoxin-like_sf"/>
</dbReference>
<evidence type="ECO:0000256" key="8">
    <source>
        <dbReference type="ARBA" id="ARBA00023284"/>
    </source>
</evidence>
<proteinExistence type="inferred from homology"/>
<name>A0A1Z3N8U6_BDEBC</name>
<dbReference type="PIRSF" id="PIRSF000239">
    <property type="entry name" value="AHPC"/>
    <property type="match status" value="1"/>
</dbReference>
<evidence type="ECO:0000256" key="1">
    <source>
        <dbReference type="ARBA" id="ARBA00003330"/>
    </source>
</evidence>
<dbReference type="InterPro" id="IPR050924">
    <property type="entry name" value="Peroxiredoxin_BCP/PrxQ"/>
</dbReference>
<dbReference type="PROSITE" id="PS51352">
    <property type="entry name" value="THIOREDOXIN_2"/>
    <property type="match status" value="1"/>
</dbReference>
<evidence type="ECO:0000256" key="12">
    <source>
        <dbReference type="ARBA" id="ARBA00049091"/>
    </source>
</evidence>
<comment type="subunit">
    <text evidence="2">Monomer.</text>
</comment>
<comment type="similarity">
    <text evidence="10">Belongs to the peroxiredoxin family. BCP/PrxQ subfamily.</text>
</comment>
<dbReference type="PANTHER" id="PTHR42801">
    <property type="entry name" value="THIOREDOXIN-DEPENDENT PEROXIDE REDUCTASE"/>
    <property type="match status" value="1"/>
</dbReference>
<dbReference type="Pfam" id="PF00578">
    <property type="entry name" value="AhpC-TSA"/>
    <property type="match status" value="1"/>
</dbReference>
<keyword evidence="8" id="KW-0676">Redox-active center</keyword>
<dbReference type="EMBL" id="CP020946">
    <property type="protein sequence ID" value="ASD63879.1"/>
    <property type="molecule type" value="Genomic_DNA"/>
</dbReference>